<dbReference type="Gene3D" id="3.30.540.10">
    <property type="entry name" value="Fructose-1,6-Bisphosphatase, subunit A, domain 1"/>
    <property type="match status" value="1"/>
</dbReference>
<evidence type="ECO:0000256" key="2">
    <source>
        <dbReference type="ARBA" id="ARBA00022723"/>
    </source>
</evidence>
<proteinExistence type="predicted"/>
<dbReference type="SUPFAM" id="SSF56655">
    <property type="entry name" value="Carbohydrate phosphatase"/>
    <property type="match status" value="1"/>
</dbReference>
<evidence type="ECO:0000313" key="6">
    <source>
        <dbReference type="EMBL" id="RRR50671.1"/>
    </source>
</evidence>
<comment type="caution">
    <text evidence="6">The sequence shown here is derived from an EMBL/GenBank/DDBJ whole genome shotgun (WGS) entry which is preliminary data.</text>
</comment>
<organism evidence="6 7">
    <name type="scientific">Streptococcus suis</name>
    <dbReference type="NCBI Taxonomy" id="1307"/>
    <lineage>
        <taxon>Bacteria</taxon>
        <taxon>Bacillati</taxon>
        <taxon>Bacillota</taxon>
        <taxon>Bacilli</taxon>
        <taxon>Lactobacillales</taxon>
        <taxon>Streptococcaceae</taxon>
        <taxon>Streptococcus</taxon>
    </lineage>
</organism>
<sequence>MDAKYQFALTIVKEAGDFLLEHLDDQLEITAKTNPQDLVTHVDMAIQERLSQAILSHYSDDHIFGEEGGDVSSIDTGHVWVIDPIDGTTNFIAQKADFAIMLAYFEEGKGIFAVIYDLMNDEILHGGANYPVKLNDQLLPAPQKKDFAYSLLGLNAKIYAENAYGLRDLALQTLGTRSVGSAGIGFLQVLKGRLLAYASYIYPWDYAAAAILGQALGFSLLSLENDQPLYQGREYVLLVADANVEEVKRYLTS</sequence>
<dbReference type="EMBL" id="RSDO01000027">
    <property type="protein sequence ID" value="RRR50671.1"/>
    <property type="molecule type" value="Genomic_DNA"/>
</dbReference>
<dbReference type="GO" id="GO:0006020">
    <property type="term" value="P:inositol metabolic process"/>
    <property type="evidence" value="ECO:0007669"/>
    <property type="project" value="TreeGrafter"/>
</dbReference>
<keyword evidence="4 5" id="KW-0460">Magnesium</keyword>
<name>A0A426T9K8_STRSU</name>
<evidence type="ECO:0000256" key="3">
    <source>
        <dbReference type="ARBA" id="ARBA00022801"/>
    </source>
</evidence>
<dbReference type="CDD" id="cd01637">
    <property type="entry name" value="IMPase_like"/>
    <property type="match status" value="1"/>
</dbReference>
<dbReference type="Pfam" id="PF00459">
    <property type="entry name" value="Inositol_P"/>
    <property type="match status" value="1"/>
</dbReference>
<dbReference type="GO" id="GO:0007165">
    <property type="term" value="P:signal transduction"/>
    <property type="evidence" value="ECO:0007669"/>
    <property type="project" value="TreeGrafter"/>
</dbReference>
<gene>
    <name evidence="6" type="ORF">EI998_09970</name>
</gene>
<feature type="binding site" evidence="5">
    <location>
        <position position="205"/>
    </location>
    <ligand>
        <name>Mg(2+)</name>
        <dbReference type="ChEBI" id="CHEBI:18420"/>
        <label>1</label>
        <note>catalytic</note>
    </ligand>
</feature>
<reference evidence="6 7" key="2">
    <citation type="submission" date="2018-12" db="EMBL/GenBank/DDBJ databases">
        <title>Whole-genome sequences of fifteen clinical Streptococcus suis strains isolated from pigs between 2006 and 2018.</title>
        <authorList>
            <person name="Stevens M.J.A."/>
            <person name="Cernela N."/>
            <person name="Spoerry Serrano N."/>
            <person name="Schmitt S."/>
            <person name="Schrenzel J."/>
            <person name="Stephan R."/>
        </authorList>
    </citation>
    <scope>NUCLEOTIDE SEQUENCE [LARGE SCALE GENOMIC DNA]</scope>
    <source>
        <strain evidence="6 7">PP422</strain>
    </source>
</reference>
<accession>A0A426T9K8</accession>
<dbReference type="AlphaFoldDB" id="A0A426T9K8"/>
<dbReference type="GO" id="GO:0008934">
    <property type="term" value="F:inositol monophosphate 1-phosphatase activity"/>
    <property type="evidence" value="ECO:0007669"/>
    <property type="project" value="TreeGrafter"/>
</dbReference>
<dbReference type="FunFam" id="3.30.540.10:FF:000003">
    <property type="entry name" value="Inositol-1-monophosphatase"/>
    <property type="match status" value="1"/>
</dbReference>
<comment type="cofactor">
    <cofactor evidence="1 5">
        <name>Mg(2+)</name>
        <dbReference type="ChEBI" id="CHEBI:18420"/>
    </cofactor>
</comment>
<feature type="binding site" evidence="5">
    <location>
        <position position="86"/>
    </location>
    <ligand>
        <name>Mg(2+)</name>
        <dbReference type="ChEBI" id="CHEBI:18420"/>
        <label>1</label>
        <note>catalytic</note>
    </ligand>
</feature>
<dbReference type="InterPro" id="IPR000760">
    <property type="entry name" value="Inositol_monophosphatase-like"/>
</dbReference>
<evidence type="ECO:0000256" key="5">
    <source>
        <dbReference type="PIRSR" id="PIRSR600760-2"/>
    </source>
</evidence>
<feature type="binding site" evidence="5">
    <location>
        <position position="66"/>
    </location>
    <ligand>
        <name>Mg(2+)</name>
        <dbReference type="ChEBI" id="CHEBI:18420"/>
        <label>1</label>
        <note>catalytic</note>
    </ligand>
</feature>
<feature type="binding site" evidence="5">
    <location>
        <position position="83"/>
    </location>
    <ligand>
        <name>Mg(2+)</name>
        <dbReference type="ChEBI" id="CHEBI:18420"/>
        <label>1</label>
        <note>catalytic</note>
    </ligand>
</feature>
<keyword evidence="2 5" id="KW-0479">Metal-binding</keyword>
<dbReference type="PANTHER" id="PTHR20854:SF4">
    <property type="entry name" value="INOSITOL-1-MONOPHOSPHATASE-RELATED"/>
    <property type="match status" value="1"/>
</dbReference>
<evidence type="ECO:0000256" key="4">
    <source>
        <dbReference type="ARBA" id="ARBA00022842"/>
    </source>
</evidence>
<dbReference type="Gene3D" id="3.40.190.80">
    <property type="match status" value="1"/>
</dbReference>
<dbReference type="PRINTS" id="PR00377">
    <property type="entry name" value="IMPHPHTASES"/>
</dbReference>
<dbReference type="Proteomes" id="UP000274117">
    <property type="component" value="Unassembled WGS sequence"/>
</dbReference>
<keyword evidence="3" id="KW-0378">Hydrolase</keyword>
<evidence type="ECO:0000313" key="7">
    <source>
        <dbReference type="Proteomes" id="UP000274117"/>
    </source>
</evidence>
<feature type="binding site" evidence="5">
    <location>
        <position position="85"/>
    </location>
    <ligand>
        <name>Mg(2+)</name>
        <dbReference type="ChEBI" id="CHEBI:18420"/>
        <label>1</label>
        <note>catalytic</note>
    </ligand>
</feature>
<reference evidence="6 7" key="1">
    <citation type="submission" date="2018-11" db="EMBL/GenBank/DDBJ databases">
        <authorList>
            <person name="Stevens M.J."/>
            <person name="Cernela N."/>
            <person name="Spoerry Serrano N."/>
            <person name="Schmitt S."/>
            <person name="Schrenzel J."/>
            <person name="Stephan R."/>
        </authorList>
    </citation>
    <scope>NUCLEOTIDE SEQUENCE [LARGE SCALE GENOMIC DNA]</scope>
    <source>
        <strain evidence="6 7">PP422</strain>
    </source>
</reference>
<dbReference type="GO" id="GO:0046872">
    <property type="term" value="F:metal ion binding"/>
    <property type="evidence" value="ECO:0007669"/>
    <property type="project" value="UniProtKB-KW"/>
</dbReference>
<dbReference type="PANTHER" id="PTHR20854">
    <property type="entry name" value="INOSITOL MONOPHOSPHATASE"/>
    <property type="match status" value="1"/>
</dbReference>
<evidence type="ECO:0000256" key="1">
    <source>
        <dbReference type="ARBA" id="ARBA00001946"/>
    </source>
</evidence>
<protein>
    <submittedName>
        <fullName evidence="6">Inositol monophosphatase family protein</fullName>
    </submittedName>
</protein>